<evidence type="ECO:0000313" key="2">
    <source>
        <dbReference type="Proteomes" id="UP001367676"/>
    </source>
</evidence>
<dbReference type="GO" id="GO:0000139">
    <property type="term" value="C:Golgi membrane"/>
    <property type="evidence" value="ECO:0007669"/>
    <property type="project" value="TreeGrafter"/>
</dbReference>
<dbReference type="GO" id="GO:0007030">
    <property type="term" value="P:Golgi organization"/>
    <property type="evidence" value="ECO:0007669"/>
    <property type="project" value="InterPro"/>
</dbReference>
<dbReference type="Proteomes" id="UP001367676">
    <property type="component" value="Unassembled WGS sequence"/>
</dbReference>
<dbReference type="EMBL" id="JBBCAQ010000006">
    <property type="protein sequence ID" value="KAK7603700.1"/>
    <property type="molecule type" value="Genomic_DNA"/>
</dbReference>
<name>A0AAN9TVU0_9HEMI</name>
<reference evidence="1 2" key="1">
    <citation type="submission" date="2024-03" db="EMBL/GenBank/DDBJ databases">
        <title>Adaptation during the transition from Ophiocordyceps entomopathogen to insect associate is accompanied by gene loss and intensified selection.</title>
        <authorList>
            <person name="Ward C.M."/>
            <person name="Onetto C.A."/>
            <person name="Borneman A.R."/>
        </authorList>
    </citation>
    <scope>NUCLEOTIDE SEQUENCE [LARGE SCALE GENOMIC DNA]</scope>
    <source>
        <strain evidence="1">AWRI1</strain>
        <tissue evidence="1">Single Adult Female</tissue>
    </source>
</reference>
<dbReference type="GO" id="GO:0043001">
    <property type="term" value="P:Golgi to plasma membrane protein transport"/>
    <property type="evidence" value="ECO:0007669"/>
    <property type="project" value="InterPro"/>
</dbReference>
<accession>A0AAN9TVU0</accession>
<sequence>MSLFSDTVDCFSKVHTFKTPKRTDGDGMEKEDTVASNSENHVSFPLRDQLIYRPVNLKECSLPAVSATGEVVNLLPTLAPSKKNNSSFNIKFTKEPRFVPYEPYKAATSPILQVINDRTKQTKLARNVQQPHVEDLVNMKKLHITKVNDFVDSSVKQNSDKSDKFLEETALQEEVCRLKKEKAELENQVKFQAQINSEIKKLLVAAVGEDIETRVQLLTEDKLHLAKRLLSTAQTLSTHQEQIEWLAGQCEVWRSKFLASSMLVEDLARWKAGLSQKVEESKNALKLLLEDHDKMRQHEFQTFINLSTLQEKFNLDVIVEENFDRQMLATDINTLAASNHNLSELLIAQLLHENVHKKPYELDPLNCSTNAEKKAEEVLSQPVLTIEHTDIACNAIMTGAALALSATSPHCSHCTGSVTTI</sequence>
<evidence type="ECO:0008006" key="3">
    <source>
        <dbReference type="Google" id="ProtNLM"/>
    </source>
</evidence>
<organism evidence="1 2">
    <name type="scientific">Parthenolecanium corni</name>
    <dbReference type="NCBI Taxonomy" id="536013"/>
    <lineage>
        <taxon>Eukaryota</taxon>
        <taxon>Metazoa</taxon>
        <taxon>Ecdysozoa</taxon>
        <taxon>Arthropoda</taxon>
        <taxon>Hexapoda</taxon>
        <taxon>Insecta</taxon>
        <taxon>Pterygota</taxon>
        <taxon>Neoptera</taxon>
        <taxon>Paraneoptera</taxon>
        <taxon>Hemiptera</taxon>
        <taxon>Sternorrhyncha</taxon>
        <taxon>Coccoidea</taxon>
        <taxon>Coccidae</taxon>
        <taxon>Parthenolecanium</taxon>
    </lineage>
</organism>
<dbReference type="PANTHER" id="PTHR13066:SF2">
    <property type="entry name" value="GOLGIN-45"/>
    <property type="match status" value="1"/>
</dbReference>
<proteinExistence type="predicted"/>
<comment type="caution">
    <text evidence="1">The sequence shown here is derived from an EMBL/GenBank/DDBJ whole genome shotgun (WGS) entry which is preliminary data.</text>
</comment>
<evidence type="ECO:0000313" key="1">
    <source>
        <dbReference type="EMBL" id="KAK7603700.1"/>
    </source>
</evidence>
<dbReference type="AlphaFoldDB" id="A0AAN9TVU0"/>
<dbReference type="PANTHER" id="PTHR13066">
    <property type="entry name" value="BASIC LEUCINE ZIPPER NUCLEAR FACTOR 1 BLZF1 PROTEIN"/>
    <property type="match status" value="1"/>
</dbReference>
<dbReference type="InterPro" id="IPR027095">
    <property type="entry name" value="Golgin-45"/>
</dbReference>
<gene>
    <name evidence="1" type="ORF">V9T40_003699</name>
</gene>
<keyword evidence="2" id="KW-1185">Reference proteome</keyword>
<protein>
    <recommendedName>
        <fullName evidence="3">Basic leucine zipper nuclear factor 1</fullName>
    </recommendedName>
</protein>